<dbReference type="InterPro" id="IPR022649">
    <property type="entry name" value="Pr_cel_nuc_antig_C"/>
</dbReference>
<comment type="similarity">
    <text evidence="1 4 5">Belongs to the PCNA family.</text>
</comment>
<feature type="domain" description="Proliferating cell nuclear antigen PCNA N-terminal" evidence="7">
    <location>
        <begin position="10"/>
        <end position="96"/>
    </location>
</feature>
<dbReference type="OrthoDB" id="14749at2157"/>
<gene>
    <name evidence="4" type="primary">pcn</name>
    <name evidence="9" type="ordered locus">Aboo_0521</name>
</gene>
<dbReference type="Proteomes" id="UP000001400">
    <property type="component" value="Chromosome"/>
</dbReference>
<comment type="function">
    <text evidence="6">Sliding clamp subunit. Responsible for tethering the catalytic subunit of DNA polymerase to DNA during high-speed replication.</text>
</comment>
<keyword evidence="2 4" id="KW-0235">DNA replication</keyword>
<dbReference type="KEGG" id="abi:Aboo_0521"/>
<feature type="domain" description="Proliferating cell nuclear antigen PCNA C-terminal" evidence="8">
    <location>
        <begin position="119"/>
        <end position="237"/>
    </location>
</feature>
<dbReference type="HOGENOM" id="CLU_043978_1_1_2"/>
<comment type="subunit">
    <text evidence="4">Homotrimer. The subunits circularize to form a toroid; DNA passes through its center. Replication factor C (RFC) is required to load the toroid on the DNA.</text>
</comment>
<dbReference type="InterPro" id="IPR022648">
    <property type="entry name" value="Pr_cel_nuc_antig_N"/>
</dbReference>
<dbReference type="PANTHER" id="PTHR11352">
    <property type="entry name" value="PROLIFERATING CELL NUCLEAR ANTIGEN"/>
    <property type="match status" value="1"/>
</dbReference>
<dbReference type="HAMAP" id="MF_00317">
    <property type="entry name" value="DNApol_clamp_arch"/>
    <property type="match status" value="1"/>
</dbReference>
<organism evidence="9 10">
    <name type="scientific">Aciduliprofundum boonei (strain DSM 19572 / T469)</name>
    <dbReference type="NCBI Taxonomy" id="439481"/>
    <lineage>
        <taxon>Archaea</taxon>
        <taxon>Methanobacteriati</taxon>
        <taxon>Thermoplasmatota</taxon>
        <taxon>DHVE2 group</taxon>
        <taxon>Candidatus Aciduliprofundum</taxon>
    </lineage>
</organism>
<evidence type="ECO:0000256" key="5">
    <source>
        <dbReference type="RuleBase" id="RU003671"/>
    </source>
</evidence>
<dbReference type="GO" id="GO:0003677">
    <property type="term" value="F:DNA binding"/>
    <property type="evidence" value="ECO:0007669"/>
    <property type="project" value="UniProtKB-UniRule"/>
</dbReference>
<dbReference type="PRINTS" id="PR00339">
    <property type="entry name" value="PCNACYCLIN"/>
</dbReference>
<dbReference type="CDD" id="cd00577">
    <property type="entry name" value="PCNA"/>
    <property type="match status" value="1"/>
</dbReference>
<dbReference type="GO" id="GO:0006272">
    <property type="term" value="P:leading strand elongation"/>
    <property type="evidence" value="ECO:0007669"/>
    <property type="project" value="TreeGrafter"/>
</dbReference>
<protein>
    <recommendedName>
        <fullName evidence="4">DNA polymerase sliding clamp</fullName>
    </recommendedName>
    <alternativeName>
        <fullName evidence="4">Proliferating cell nuclear antigen homolog</fullName>
        <shortName evidence="4">PCNA</shortName>
    </alternativeName>
</protein>
<evidence type="ECO:0000256" key="3">
    <source>
        <dbReference type="ARBA" id="ARBA00023125"/>
    </source>
</evidence>
<keyword evidence="3 4" id="KW-0238">DNA-binding</keyword>
<dbReference type="Pfam" id="PF02747">
    <property type="entry name" value="PCNA_C"/>
    <property type="match status" value="1"/>
</dbReference>
<dbReference type="InterPro" id="IPR046938">
    <property type="entry name" value="DNA_clamp_sf"/>
</dbReference>
<evidence type="ECO:0000256" key="4">
    <source>
        <dbReference type="HAMAP-Rule" id="MF_00317"/>
    </source>
</evidence>
<dbReference type="PROSITE" id="PS01251">
    <property type="entry name" value="PCNA_1"/>
    <property type="match status" value="1"/>
</dbReference>
<evidence type="ECO:0000256" key="2">
    <source>
        <dbReference type="ARBA" id="ARBA00022705"/>
    </source>
</evidence>
<dbReference type="EMBL" id="CP001941">
    <property type="protein sequence ID" value="ADD08332.1"/>
    <property type="molecule type" value="Genomic_DNA"/>
</dbReference>
<dbReference type="GO" id="GO:0030337">
    <property type="term" value="F:DNA polymerase processivity factor activity"/>
    <property type="evidence" value="ECO:0007669"/>
    <property type="project" value="UniProtKB-UniRule"/>
</dbReference>
<proteinExistence type="inferred from homology"/>
<dbReference type="GeneID" id="8827466"/>
<dbReference type="NCBIfam" id="NF002222">
    <property type="entry name" value="PRK01115.1-5"/>
    <property type="match status" value="1"/>
</dbReference>
<dbReference type="Pfam" id="PF00705">
    <property type="entry name" value="PCNA_N"/>
    <property type="match status" value="1"/>
</dbReference>
<keyword evidence="10" id="KW-1185">Reference proteome</keyword>
<dbReference type="PANTHER" id="PTHR11352:SF0">
    <property type="entry name" value="PROLIFERATING CELL NUCLEAR ANTIGEN"/>
    <property type="match status" value="1"/>
</dbReference>
<dbReference type="SUPFAM" id="SSF55979">
    <property type="entry name" value="DNA clamp"/>
    <property type="match status" value="2"/>
</dbReference>
<dbReference type="InterPro" id="IPR000730">
    <property type="entry name" value="Pr_cel_nuc_antig"/>
</dbReference>
<evidence type="ECO:0000259" key="7">
    <source>
        <dbReference type="Pfam" id="PF00705"/>
    </source>
</evidence>
<dbReference type="Gene3D" id="3.70.10.10">
    <property type="match status" value="1"/>
</dbReference>
<dbReference type="AlphaFoldDB" id="D3TCP7"/>
<evidence type="ECO:0000256" key="1">
    <source>
        <dbReference type="ARBA" id="ARBA00010462"/>
    </source>
</evidence>
<accession>D3TCP7</accession>
<evidence type="ECO:0000313" key="9">
    <source>
        <dbReference type="EMBL" id="ADD08332.1"/>
    </source>
</evidence>
<sequence length="242" mass="26950">MRLKMDIKDLKEITNLLLTLVSEAKFEVNGDGLGVKAVDPAHVAMIVINVDRDAFLEFETEEEELGVDLDKVRDILKLASSGDIVEISKDGNKLTFLIGNLTRSMPLIDTSALSVPKVPNLVLPAKVVIPIKEFEHGIKAAESISDNITLRITPTEFEMYTQGDEDEARLNIPRDMLKELSCEEPVKSMYPVDYLVKLVKAMDSADYITIYMGTDYPIKLEFEITGGKGKAEYLLAPRIEGE</sequence>
<dbReference type="GO" id="GO:0006275">
    <property type="term" value="P:regulation of DNA replication"/>
    <property type="evidence" value="ECO:0007669"/>
    <property type="project" value="UniProtKB-UniRule"/>
</dbReference>
<dbReference type="InterPro" id="IPR022659">
    <property type="entry name" value="Pr_cel_nuc_antig_CS"/>
</dbReference>
<reference evidence="9" key="1">
    <citation type="submission" date="2010-02" db="EMBL/GenBank/DDBJ databases">
        <title>Complete sequence of Aciduliprofundum boonei T469.</title>
        <authorList>
            <consortium name="US DOE Joint Genome Institute"/>
            <person name="Lucas S."/>
            <person name="Copeland A."/>
            <person name="Lapidus A."/>
            <person name="Cheng J.-F."/>
            <person name="Bruce D."/>
            <person name="Goodwin L."/>
            <person name="Pitluck S."/>
            <person name="Saunders E."/>
            <person name="Detter J.C."/>
            <person name="Han C."/>
            <person name="Tapia R."/>
            <person name="Land M."/>
            <person name="Hauser L."/>
            <person name="Kyrpides N."/>
            <person name="Mikhailova N."/>
            <person name="Flores G."/>
            <person name="Reysenbach A.-L."/>
            <person name="Woyke T."/>
        </authorList>
    </citation>
    <scope>NUCLEOTIDE SEQUENCE</scope>
    <source>
        <strain evidence="9">T469</strain>
    </source>
</reference>
<name>D3TCP7_ACIB4</name>
<dbReference type="RefSeq" id="WP_012997161.1">
    <property type="nucleotide sequence ID" value="NC_013926.1"/>
</dbReference>
<comment type="function">
    <text evidence="4">Sliding clamp subunit that acts as a moving platform for DNA processing. Responsible for tethering the catalytic subunit of DNA polymerase and other proteins to DNA during high-speed replication.</text>
</comment>
<evidence type="ECO:0000313" key="10">
    <source>
        <dbReference type="Proteomes" id="UP000001400"/>
    </source>
</evidence>
<evidence type="ECO:0000259" key="8">
    <source>
        <dbReference type="Pfam" id="PF02747"/>
    </source>
</evidence>
<evidence type="ECO:0000256" key="6">
    <source>
        <dbReference type="RuleBase" id="RU003673"/>
    </source>
</evidence>